<evidence type="ECO:0000259" key="10">
    <source>
        <dbReference type="PROSITE" id="PS51030"/>
    </source>
</evidence>
<dbReference type="PRINTS" id="PR01217">
    <property type="entry name" value="PRICHEXTENSN"/>
</dbReference>
<evidence type="ECO:0000256" key="9">
    <source>
        <dbReference type="ARBA" id="ARBA00023242"/>
    </source>
</evidence>
<keyword evidence="2" id="KW-0479">Metal-binding</keyword>
<keyword evidence="9" id="KW-0539">Nucleus</keyword>
<dbReference type="Proteomes" id="UP001286313">
    <property type="component" value="Unassembled WGS sequence"/>
</dbReference>
<protein>
    <recommendedName>
        <fullName evidence="10">Nuclear receptor domain-containing protein</fullName>
    </recommendedName>
</protein>
<dbReference type="Pfam" id="PF00105">
    <property type="entry name" value="zf-C4"/>
    <property type="match status" value="1"/>
</dbReference>
<dbReference type="GO" id="GO:0000122">
    <property type="term" value="P:negative regulation of transcription by RNA polymerase II"/>
    <property type="evidence" value="ECO:0007669"/>
    <property type="project" value="TreeGrafter"/>
</dbReference>
<evidence type="ECO:0000256" key="1">
    <source>
        <dbReference type="ARBA" id="ARBA00008092"/>
    </source>
</evidence>
<comment type="caution">
    <text evidence="11">The sequence shown here is derived from an EMBL/GenBank/DDBJ whole genome shotgun (WGS) entry which is preliminary data.</text>
</comment>
<dbReference type="GO" id="GO:0008270">
    <property type="term" value="F:zinc ion binding"/>
    <property type="evidence" value="ECO:0007669"/>
    <property type="project" value="UniProtKB-KW"/>
</dbReference>
<dbReference type="Gene3D" id="3.30.50.10">
    <property type="entry name" value="Erythroid Transcription Factor GATA-1, subunit A"/>
    <property type="match status" value="1"/>
</dbReference>
<evidence type="ECO:0000256" key="3">
    <source>
        <dbReference type="ARBA" id="ARBA00022771"/>
    </source>
</evidence>
<accession>A0AAE1F925</accession>
<evidence type="ECO:0000256" key="6">
    <source>
        <dbReference type="ARBA" id="ARBA00023125"/>
    </source>
</evidence>
<organism evidence="11 12">
    <name type="scientific">Petrolisthes cinctipes</name>
    <name type="common">Flat porcelain crab</name>
    <dbReference type="NCBI Taxonomy" id="88211"/>
    <lineage>
        <taxon>Eukaryota</taxon>
        <taxon>Metazoa</taxon>
        <taxon>Ecdysozoa</taxon>
        <taxon>Arthropoda</taxon>
        <taxon>Crustacea</taxon>
        <taxon>Multicrustacea</taxon>
        <taxon>Malacostraca</taxon>
        <taxon>Eumalacostraca</taxon>
        <taxon>Eucarida</taxon>
        <taxon>Decapoda</taxon>
        <taxon>Pleocyemata</taxon>
        <taxon>Anomura</taxon>
        <taxon>Galatheoidea</taxon>
        <taxon>Porcellanidae</taxon>
        <taxon>Petrolisthes</taxon>
    </lineage>
</organism>
<keyword evidence="6" id="KW-0238">DNA-binding</keyword>
<dbReference type="InterPro" id="IPR001628">
    <property type="entry name" value="Znf_hrmn_rcpt"/>
</dbReference>
<reference evidence="11" key="1">
    <citation type="submission" date="2023-10" db="EMBL/GenBank/DDBJ databases">
        <title>Genome assemblies of two species of porcelain crab, Petrolisthes cinctipes and Petrolisthes manimaculis (Anomura: Porcellanidae).</title>
        <authorList>
            <person name="Angst P."/>
        </authorList>
    </citation>
    <scope>NUCLEOTIDE SEQUENCE</scope>
    <source>
        <strain evidence="11">PB745_01</strain>
        <tissue evidence="11">Gill</tissue>
    </source>
</reference>
<gene>
    <name evidence="11" type="ORF">Pcinc_026132</name>
</gene>
<dbReference type="GO" id="GO:0009755">
    <property type="term" value="P:hormone-mediated signaling pathway"/>
    <property type="evidence" value="ECO:0007669"/>
    <property type="project" value="TreeGrafter"/>
</dbReference>
<keyword evidence="4" id="KW-0862">Zinc</keyword>
<feature type="domain" description="Nuclear receptor" evidence="10">
    <location>
        <begin position="139"/>
        <end position="219"/>
    </location>
</feature>
<evidence type="ECO:0000256" key="2">
    <source>
        <dbReference type="ARBA" id="ARBA00022723"/>
    </source>
</evidence>
<evidence type="ECO:0000313" key="11">
    <source>
        <dbReference type="EMBL" id="KAK3868473.1"/>
    </source>
</evidence>
<dbReference type="AlphaFoldDB" id="A0AAE1F925"/>
<evidence type="ECO:0000256" key="5">
    <source>
        <dbReference type="ARBA" id="ARBA00023015"/>
    </source>
</evidence>
<sequence length="219" mass="24178">MKIFLRWVSPLSSIPLHSSSCVIASPPPSPTLSLSTPLFLSSTSYPLSNTPSSFPNTHLPAPTHPIPSSCIFPPPIPHASPPTYFPSTHTHTHSHPLPFIPSPYPPFNQPVPPFLLPIPLPSNHPVSPTTPPPSQQTNGLSCVIISFGENLARPLLGTRPMSRSLKFTGFFRRSIQQKIQYRPCTKNQQCSILRINRNRCQYCRLKKCIAVGMSRDGEC</sequence>
<dbReference type="PANTHER" id="PTHR24082:SF473">
    <property type="entry name" value="ECDYSONE-INDUCED PROTEIN 75B, ISOFORM B"/>
    <property type="match status" value="1"/>
</dbReference>
<keyword evidence="12" id="KW-1185">Reference proteome</keyword>
<evidence type="ECO:0000313" key="12">
    <source>
        <dbReference type="Proteomes" id="UP001286313"/>
    </source>
</evidence>
<evidence type="ECO:0000256" key="4">
    <source>
        <dbReference type="ARBA" id="ARBA00022833"/>
    </source>
</evidence>
<dbReference type="GO" id="GO:0045944">
    <property type="term" value="P:positive regulation of transcription by RNA polymerase II"/>
    <property type="evidence" value="ECO:0007669"/>
    <property type="project" value="TreeGrafter"/>
</dbReference>
<dbReference type="InterPro" id="IPR050234">
    <property type="entry name" value="Nuclear_hormone_rcpt_NR1"/>
</dbReference>
<dbReference type="SMART" id="SM00399">
    <property type="entry name" value="ZnF_C4"/>
    <property type="match status" value="1"/>
</dbReference>
<dbReference type="GO" id="GO:0004879">
    <property type="term" value="F:nuclear receptor activity"/>
    <property type="evidence" value="ECO:0007669"/>
    <property type="project" value="TreeGrafter"/>
</dbReference>
<dbReference type="SUPFAM" id="SSF57716">
    <property type="entry name" value="Glucocorticoid receptor-like (DNA-binding domain)"/>
    <property type="match status" value="1"/>
</dbReference>
<dbReference type="InterPro" id="IPR013088">
    <property type="entry name" value="Znf_NHR/GATA"/>
</dbReference>
<dbReference type="GO" id="GO:0030154">
    <property type="term" value="P:cell differentiation"/>
    <property type="evidence" value="ECO:0007669"/>
    <property type="project" value="TreeGrafter"/>
</dbReference>
<dbReference type="EMBL" id="JAWQEG010003001">
    <property type="protein sequence ID" value="KAK3868473.1"/>
    <property type="molecule type" value="Genomic_DNA"/>
</dbReference>
<dbReference type="PANTHER" id="PTHR24082">
    <property type="entry name" value="NUCLEAR HORMONE RECEPTOR"/>
    <property type="match status" value="1"/>
</dbReference>
<proteinExistence type="inferred from homology"/>
<evidence type="ECO:0000256" key="7">
    <source>
        <dbReference type="ARBA" id="ARBA00023163"/>
    </source>
</evidence>
<name>A0AAE1F925_PETCI</name>
<evidence type="ECO:0000256" key="8">
    <source>
        <dbReference type="ARBA" id="ARBA00023170"/>
    </source>
</evidence>
<dbReference type="GO" id="GO:0000978">
    <property type="term" value="F:RNA polymerase II cis-regulatory region sequence-specific DNA binding"/>
    <property type="evidence" value="ECO:0007669"/>
    <property type="project" value="TreeGrafter"/>
</dbReference>
<keyword evidence="8" id="KW-0675">Receptor</keyword>
<keyword evidence="3" id="KW-0863">Zinc-finger</keyword>
<keyword evidence="5" id="KW-0805">Transcription regulation</keyword>
<comment type="similarity">
    <text evidence="1">Belongs to the nuclear hormone receptor family. NR1 subfamily.</text>
</comment>
<keyword evidence="7" id="KW-0804">Transcription</keyword>
<dbReference type="PROSITE" id="PS51030">
    <property type="entry name" value="NUCLEAR_REC_DBD_2"/>
    <property type="match status" value="1"/>
</dbReference>